<organism evidence="1 2">
    <name type="scientific">Laccaria amethystina LaAM-08-1</name>
    <dbReference type="NCBI Taxonomy" id="1095629"/>
    <lineage>
        <taxon>Eukaryota</taxon>
        <taxon>Fungi</taxon>
        <taxon>Dikarya</taxon>
        <taxon>Basidiomycota</taxon>
        <taxon>Agaricomycotina</taxon>
        <taxon>Agaricomycetes</taxon>
        <taxon>Agaricomycetidae</taxon>
        <taxon>Agaricales</taxon>
        <taxon>Agaricineae</taxon>
        <taxon>Hydnangiaceae</taxon>
        <taxon>Laccaria</taxon>
    </lineage>
</organism>
<proteinExistence type="predicted"/>
<dbReference type="EMBL" id="KN838696">
    <property type="protein sequence ID" value="KIJ97335.1"/>
    <property type="molecule type" value="Genomic_DNA"/>
</dbReference>
<dbReference type="OrthoDB" id="3123203at2759"/>
<dbReference type="HOGENOM" id="CLU_1170799_0_0_1"/>
<evidence type="ECO:0000313" key="1">
    <source>
        <dbReference type="EMBL" id="KIJ97335.1"/>
    </source>
</evidence>
<dbReference type="AlphaFoldDB" id="A0A0C9WX92"/>
<reference evidence="2" key="2">
    <citation type="submission" date="2015-01" db="EMBL/GenBank/DDBJ databases">
        <title>Evolutionary Origins and Diversification of the Mycorrhizal Mutualists.</title>
        <authorList>
            <consortium name="DOE Joint Genome Institute"/>
            <consortium name="Mycorrhizal Genomics Consortium"/>
            <person name="Kohler A."/>
            <person name="Kuo A."/>
            <person name="Nagy L.G."/>
            <person name="Floudas D."/>
            <person name="Copeland A."/>
            <person name="Barry K.W."/>
            <person name="Cichocki N."/>
            <person name="Veneault-Fourrey C."/>
            <person name="LaButti K."/>
            <person name="Lindquist E.A."/>
            <person name="Lipzen A."/>
            <person name="Lundell T."/>
            <person name="Morin E."/>
            <person name="Murat C."/>
            <person name="Riley R."/>
            <person name="Ohm R."/>
            <person name="Sun H."/>
            <person name="Tunlid A."/>
            <person name="Henrissat B."/>
            <person name="Grigoriev I.V."/>
            <person name="Hibbett D.S."/>
            <person name="Martin F."/>
        </authorList>
    </citation>
    <scope>NUCLEOTIDE SEQUENCE [LARGE SCALE GENOMIC DNA]</scope>
    <source>
        <strain evidence="2">LaAM-08-1</strain>
    </source>
</reference>
<protein>
    <submittedName>
        <fullName evidence="1">Uncharacterized protein</fullName>
    </submittedName>
</protein>
<accession>A0A0C9WX92</accession>
<gene>
    <name evidence="1" type="ORF">K443DRAFT_9987</name>
</gene>
<evidence type="ECO:0000313" key="2">
    <source>
        <dbReference type="Proteomes" id="UP000054477"/>
    </source>
</evidence>
<reference evidence="1 2" key="1">
    <citation type="submission" date="2014-04" db="EMBL/GenBank/DDBJ databases">
        <authorList>
            <consortium name="DOE Joint Genome Institute"/>
            <person name="Kuo A."/>
            <person name="Kohler A."/>
            <person name="Nagy L.G."/>
            <person name="Floudas D."/>
            <person name="Copeland A."/>
            <person name="Barry K.W."/>
            <person name="Cichocki N."/>
            <person name="Veneault-Fourrey C."/>
            <person name="LaButti K."/>
            <person name="Lindquist E.A."/>
            <person name="Lipzen A."/>
            <person name="Lundell T."/>
            <person name="Morin E."/>
            <person name="Murat C."/>
            <person name="Sun H."/>
            <person name="Tunlid A."/>
            <person name="Henrissat B."/>
            <person name="Grigoriev I.V."/>
            <person name="Hibbett D.S."/>
            <person name="Martin F."/>
            <person name="Nordberg H.P."/>
            <person name="Cantor M.N."/>
            <person name="Hua S.X."/>
        </authorList>
    </citation>
    <scope>NUCLEOTIDE SEQUENCE [LARGE SCALE GENOMIC DNA]</scope>
    <source>
        <strain evidence="1 2">LaAM-08-1</strain>
    </source>
</reference>
<sequence length="237" mass="27152">MIQHVVGWESLYYDFGVRQPGLLVVRGWRYFTLFAEPHQGVALLEEETELKECKDRPFDENFDYILELNHGVLHANQGLVYRRNPIVTISDKAWDKPGDPDAQNLQPNQLEGLFLLNDDSISQLVRIGFLPPAVQIKDDGTLHVEPPSDFCEVTQVCQEVLKGIGVVISPTEGRSPTDIKGVKNIHFERRYYDDEYNEKIAIVRFRDFRRGRMLVLFDNYVSNMASTSPLDALRIAA</sequence>
<dbReference type="Proteomes" id="UP000054477">
    <property type="component" value="Unassembled WGS sequence"/>
</dbReference>
<name>A0A0C9WX92_9AGAR</name>
<keyword evidence="2" id="KW-1185">Reference proteome</keyword>